<evidence type="ECO:0000313" key="3">
    <source>
        <dbReference type="Proteomes" id="UP001328107"/>
    </source>
</evidence>
<keyword evidence="3" id="KW-1185">Reference proteome</keyword>
<organism evidence="2 3">
    <name type="scientific">Pristionchus mayeri</name>
    <dbReference type="NCBI Taxonomy" id="1317129"/>
    <lineage>
        <taxon>Eukaryota</taxon>
        <taxon>Metazoa</taxon>
        <taxon>Ecdysozoa</taxon>
        <taxon>Nematoda</taxon>
        <taxon>Chromadorea</taxon>
        <taxon>Rhabditida</taxon>
        <taxon>Rhabditina</taxon>
        <taxon>Diplogasteromorpha</taxon>
        <taxon>Diplogasteroidea</taxon>
        <taxon>Neodiplogasteridae</taxon>
        <taxon>Pristionchus</taxon>
    </lineage>
</organism>
<proteinExistence type="predicted"/>
<reference evidence="3" key="1">
    <citation type="submission" date="2022-10" db="EMBL/GenBank/DDBJ databases">
        <title>Genome assembly of Pristionchus species.</title>
        <authorList>
            <person name="Yoshida K."/>
            <person name="Sommer R.J."/>
        </authorList>
    </citation>
    <scope>NUCLEOTIDE SEQUENCE [LARGE SCALE GENOMIC DNA]</scope>
    <source>
        <strain evidence="3">RS5460</strain>
    </source>
</reference>
<dbReference type="AlphaFoldDB" id="A0AAN5CLV3"/>
<feature type="transmembrane region" description="Helical" evidence="1">
    <location>
        <begin position="7"/>
        <end position="30"/>
    </location>
</feature>
<evidence type="ECO:0008006" key="4">
    <source>
        <dbReference type="Google" id="ProtNLM"/>
    </source>
</evidence>
<gene>
    <name evidence="2" type="ORF">PMAYCL1PPCAC_16976</name>
</gene>
<evidence type="ECO:0000256" key="1">
    <source>
        <dbReference type="SAM" id="Phobius"/>
    </source>
</evidence>
<evidence type="ECO:0000313" key="2">
    <source>
        <dbReference type="EMBL" id="GMR46781.1"/>
    </source>
</evidence>
<keyword evidence="1" id="KW-0812">Transmembrane</keyword>
<name>A0AAN5CLV3_9BILA</name>
<keyword evidence="1" id="KW-0472">Membrane</keyword>
<protein>
    <recommendedName>
        <fullName evidence="4">Serpentine receptor class gamma</fullName>
    </recommendedName>
</protein>
<feature type="non-terminal residue" evidence="2">
    <location>
        <position position="1"/>
    </location>
</feature>
<dbReference type="Proteomes" id="UP001328107">
    <property type="component" value="Unassembled WGS sequence"/>
</dbReference>
<dbReference type="EMBL" id="BTRK01000004">
    <property type="protein sequence ID" value="GMR46781.1"/>
    <property type="molecule type" value="Genomic_DNA"/>
</dbReference>
<comment type="caution">
    <text evidence="2">The sequence shown here is derived from an EMBL/GenBank/DDBJ whole genome shotgun (WGS) entry which is preliminary data.</text>
</comment>
<sequence>IIKYLVAALYIVPLFASFPLLLFGYSTIIIDNRVFVLTLSDTGNNIQRITSSTVYFFYVIICLVLTGGSIFNLSKFSTSHKVSRMVLAKQQSLFTTTAICCVIHILKAVHQVRYFQSIVCLKVPVGQDAYYYEWKNDFFDPPRLHSSNLPHRQWAGCVLHSCRPRAHI</sequence>
<keyword evidence="1" id="KW-1133">Transmembrane helix</keyword>
<accession>A0AAN5CLV3</accession>
<feature type="transmembrane region" description="Helical" evidence="1">
    <location>
        <begin position="55"/>
        <end position="74"/>
    </location>
</feature>